<accession>A0AB36FLC1</accession>
<name>A0AB36FLC1_ALTMA</name>
<protein>
    <recommendedName>
        <fullName evidence="3">Transcriptional regulator, AbiEi antitoxin, Type IV TA system</fullName>
    </recommendedName>
</protein>
<dbReference type="InterPro" id="IPR045738">
    <property type="entry name" value="DUF6088"/>
</dbReference>
<evidence type="ECO:0000313" key="1">
    <source>
        <dbReference type="EMBL" id="OES24948.1"/>
    </source>
</evidence>
<sequence>MQRGTPFAIEKFYSLGSVTAVQKVMSRLAKEGQVVRVAKGIYSRPKPLAALPSVKIAAKAEDVAITWAKANHYKMVPQGLESAYRLGLQTQAPLKTIFWSSGPSRVFKVGNQEVQVKHTANFKLRWQHRPEGELLRGLMFVSPEHTSKQQLSTALKRLNISHEEKLVVINKLLNNSSLRTWKNKLSSVKQTLTS</sequence>
<evidence type="ECO:0000313" key="2">
    <source>
        <dbReference type="Proteomes" id="UP000095392"/>
    </source>
</evidence>
<dbReference type="AlphaFoldDB" id="A0AB36FLC1"/>
<gene>
    <name evidence="1" type="ORF">BFV95_4508</name>
</gene>
<reference evidence="1 2" key="1">
    <citation type="submission" date="2016-09" db="EMBL/GenBank/DDBJ databases">
        <title>Draft Genome Sequence of four Alteromonas macleodii strains isolated from copper coupons and grown long-term at elevated copper levels.</title>
        <authorList>
            <person name="Cusick K."/>
            <person name="Dale J."/>
            <person name="Little B."/>
            <person name="Biffinger J."/>
        </authorList>
    </citation>
    <scope>NUCLEOTIDE SEQUENCE [LARGE SCALE GENOMIC DNA]</scope>
    <source>
        <strain evidence="1 2">KCP01</strain>
    </source>
</reference>
<proteinExistence type="predicted"/>
<dbReference type="EMBL" id="MIPY01000054">
    <property type="protein sequence ID" value="OES24948.1"/>
    <property type="molecule type" value="Genomic_DNA"/>
</dbReference>
<dbReference type="Pfam" id="PF19570">
    <property type="entry name" value="DUF6088"/>
    <property type="match status" value="1"/>
</dbReference>
<comment type="caution">
    <text evidence="1">The sequence shown here is derived from an EMBL/GenBank/DDBJ whole genome shotgun (WGS) entry which is preliminary data.</text>
</comment>
<organism evidence="1 2">
    <name type="scientific">Alteromonas macleodii</name>
    <name type="common">Pseudoalteromonas macleodii</name>
    <dbReference type="NCBI Taxonomy" id="28108"/>
    <lineage>
        <taxon>Bacteria</taxon>
        <taxon>Pseudomonadati</taxon>
        <taxon>Pseudomonadota</taxon>
        <taxon>Gammaproteobacteria</taxon>
        <taxon>Alteromonadales</taxon>
        <taxon>Alteromonadaceae</taxon>
        <taxon>Alteromonas/Salinimonas group</taxon>
        <taxon>Alteromonas</taxon>
    </lineage>
</organism>
<evidence type="ECO:0008006" key="3">
    <source>
        <dbReference type="Google" id="ProtNLM"/>
    </source>
</evidence>
<keyword evidence="2" id="KW-1185">Reference proteome</keyword>
<dbReference type="Proteomes" id="UP000095392">
    <property type="component" value="Unassembled WGS sequence"/>
</dbReference>